<evidence type="ECO:0000313" key="1">
    <source>
        <dbReference type="EMBL" id="GEP30020.1"/>
    </source>
</evidence>
<dbReference type="Proteomes" id="UP000321337">
    <property type="component" value="Unassembled WGS sequence"/>
</dbReference>
<proteinExistence type="predicted"/>
<dbReference type="AlphaFoldDB" id="A0A512L6B4"/>
<protein>
    <submittedName>
        <fullName evidence="1">Uncharacterized protein</fullName>
    </submittedName>
</protein>
<sequence length="56" mass="6472">MKTETGMPESLFFWTCFPEKPAGIDEKNDPQKKKQVLLLRCPTPWAYVAMTCHKKA</sequence>
<reference evidence="1 2" key="1">
    <citation type="submission" date="2019-07" db="EMBL/GenBank/DDBJ databases">
        <title>Whole genome shotgun sequence of Thiobacillus plumbophilus NBRC 107929.</title>
        <authorList>
            <person name="Hosoyama A."/>
            <person name="Uohara A."/>
            <person name="Ohji S."/>
            <person name="Ichikawa N."/>
        </authorList>
    </citation>
    <scope>NUCLEOTIDE SEQUENCE [LARGE SCALE GENOMIC DNA]</scope>
    <source>
        <strain evidence="1 2">NBRC 107929</strain>
    </source>
</reference>
<organism evidence="1 2">
    <name type="scientific">Sulfuriferula plumbiphila</name>
    <dbReference type="NCBI Taxonomy" id="171865"/>
    <lineage>
        <taxon>Bacteria</taxon>
        <taxon>Pseudomonadati</taxon>
        <taxon>Pseudomonadota</taxon>
        <taxon>Betaproteobacteria</taxon>
        <taxon>Nitrosomonadales</taxon>
        <taxon>Sulfuricellaceae</taxon>
        <taxon>Sulfuriferula</taxon>
    </lineage>
</organism>
<dbReference type="EMBL" id="BKAD01000010">
    <property type="protein sequence ID" value="GEP30020.1"/>
    <property type="molecule type" value="Genomic_DNA"/>
</dbReference>
<gene>
    <name evidence="1" type="ORF">TPL01_11580</name>
</gene>
<accession>A0A512L6B4</accession>
<keyword evidence="2" id="KW-1185">Reference proteome</keyword>
<comment type="caution">
    <text evidence="1">The sequence shown here is derived from an EMBL/GenBank/DDBJ whole genome shotgun (WGS) entry which is preliminary data.</text>
</comment>
<name>A0A512L6B4_9PROT</name>
<evidence type="ECO:0000313" key="2">
    <source>
        <dbReference type="Proteomes" id="UP000321337"/>
    </source>
</evidence>